<gene>
    <name evidence="2" type="ORF">DXN04_14845</name>
</gene>
<evidence type="ECO:0000256" key="1">
    <source>
        <dbReference type="SAM" id="SignalP"/>
    </source>
</evidence>
<dbReference type="EMBL" id="QTJV01000004">
    <property type="protein sequence ID" value="RFM34547.1"/>
    <property type="molecule type" value="Genomic_DNA"/>
</dbReference>
<comment type="caution">
    <text evidence="2">The sequence shown here is derived from an EMBL/GenBank/DDBJ whole genome shotgun (WGS) entry which is preliminary data.</text>
</comment>
<dbReference type="RefSeq" id="WP_116854129.1">
    <property type="nucleotide sequence ID" value="NZ_QTJV01000004.1"/>
</dbReference>
<evidence type="ECO:0000313" key="2">
    <source>
        <dbReference type="EMBL" id="RFM34547.1"/>
    </source>
</evidence>
<dbReference type="PROSITE" id="PS51257">
    <property type="entry name" value="PROKAR_LIPOPROTEIN"/>
    <property type="match status" value="1"/>
</dbReference>
<dbReference type="Proteomes" id="UP000261174">
    <property type="component" value="Unassembled WGS sequence"/>
</dbReference>
<feature type="signal peptide" evidence="1">
    <location>
        <begin position="1"/>
        <end position="22"/>
    </location>
</feature>
<reference evidence="2 3" key="1">
    <citation type="submission" date="2018-08" db="EMBL/GenBank/DDBJ databases">
        <title>Chitinophaga sp. K20C18050901, a novel bacterium isolated from forest soil.</title>
        <authorList>
            <person name="Wang C."/>
        </authorList>
    </citation>
    <scope>NUCLEOTIDE SEQUENCE [LARGE SCALE GENOMIC DNA]</scope>
    <source>
        <strain evidence="2 3">K20C18050901</strain>
    </source>
</reference>
<protein>
    <recommendedName>
        <fullName evidence="4">HmuY protein</fullName>
    </recommendedName>
</protein>
<accession>A0A3E1P304</accession>
<sequence length="244" mass="27585">MAIRRLTNSLLALTLLFFCACGKDDDTVPTAETYLEGTNWVPGRVKKLEEHIYLDETYHVVYVVNYPAPDVGHSASEGHRAWYFNFDTHKVVDSAAAVDGLATWHIMFNSIYNSQINADAATAEGKNGVGKIRVIRTAFDELSAAPADSMIRNSVPISFDMNDIIDSWGYYQFSNHSLVPYKDRSLIFLLKDRRYVKVELVNLYKDNPATAPDYQDPNTKNLAPYFNFRYYVQGTAGSLDLKTK</sequence>
<name>A0A3E1P304_9BACT</name>
<feature type="chain" id="PRO_5017729457" description="HmuY protein" evidence="1">
    <location>
        <begin position="23"/>
        <end position="244"/>
    </location>
</feature>
<evidence type="ECO:0000313" key="3">
    <source>
        <dbReference type="Proteomes" id="UP000261174"/>
    </source>
</evidence>
<proteinExistence type="predicted"/>
<dbReference type="AlphaFoldDB" id="A0A3E1P304"/>
<keyword evidence="3" id="KW-1185">Reference proteome</keyword>
<organism evidence="2 3">
    <name type="scientific">Chitinophaga silvisoli</name>
    <dbReference type="NCBI Taxonomy" id="2291814"/>
    <lineage>
        <taxon>Bacteria</taxon>
        <taxon>Pseudomonadati</taxon>
        <taxon>Bacteroidota</taxon>
        <taxon>Chitinophagia</taxon>
        <taxon>Chitinophagales</taxon>
        <taxon>Chitinophagaceae</taxon>
        <taxon>Chitinophaga</taxon>
    </lineage>
</organism>
<keyword evidence="1" id="KW-0732">Signal</keyword>
<evidence type="ECO:0008006" key="4">
    <source>
        <dbReference type="Google" id="ProtNLM"/>
    </source>
</evidence>
<dbReference type="OrthoDB" id="650071at2"/>